<protein>
    <submittedName>
        <fullName evidence="3">Acyltransferase</fullName>
    </submittedName>
</protein>
<proteinExistence type="predicted"/>
<dbReference type="Proteomes" id="UP000267077">
    <property type="component" value="Unassembled WGS sequence"/>
</dbReference>
<keyword evidence="3" id="KW-0808">Transferase</keyword>
<dbReference type="InterPro" id="IPR002656">
    <property type="entry name" value="Acyl_transf_3_dom"/>
</dbReference>
<dbReference type="GO" id="GO:0016747">
    <property type="term" value="F:acyltransferase activity, transferring groups other than amino-acyl groups"/>
    <property type="evidence" value="ECO:0007669"/>
    <property type="project" value="InterPro"/>
</dbReference>
<feature type="transmembrane region" description="Helical" evidence="1">
    <location>
        <begin position="268"/>
        <end position="289"/>
    </location>
</feature>
<feature type="transmembrane region" description="Helical" evidence="1">
    <location>
        <begin position="344"/>
        <end position="365"/>
    </location>
</feature>
<keyword evidence="3" id="KW-0012">Acyltransferase</keyword>
<dbReference type="Pfam" id="PF01757">
    <property type="entry name" value="Acyl_transf_3"/>
    <property type="match status" value="1"/>
</dbReference>
<feature type="transmembrane region" description="Helical" evidence="1">
    <location>
        <begin position="99"/>
        <end position="120"/>
    </location>
</feature>
<dbReference type="AlphaFoldDB" id="A0A432LU41"/>
<dbReference type="GO" id="GO:0000271">
    <property type="term" value="P:polysaccharide biosynthetic process"/>
    <property type="evidence" value="ECO:0007669"/>
    <property type="project" value="TreeGrafter"/>
</dbReference>
<keyword evidence="1" id="KW-1133">Transmembrane helix</keyword>
<organism evidence="3 4">
    <name type="scientific">Dyella dinghuensis</name>
    <dbReference type="NCBI Taxonomy" id="1920169"/>
    <lineage>
        <taxon>Bacteria</taxon>
        <taxon>Pseudomonadati</taxon>
        <taxon>Pseudomonadota</taxon>
        <taxon>Gammaproteobacteria</taxon>
        <taxon>Lysobacterales</taxon>
        <taxon>Rhodanobacteraceae</taxon>
        <taxon>Dyella</taxon>
    </lineage>
</organism>
<feature type="domain" description="Acyltransferase 3" evidence="2">
    <location>
        <begin position="15"/>
        <end position="356"/>
    </location>
</feature>
<keyword evidence="1" id="KW-0472">Membrane</keyword>
<dbReference type="PANTHER" id="PTHR23028">
    <property type="entry name" value="ACETYLTRANSFERASE"/>
    <property type="match status" value="1"/>
</dbReference>
<feature type="transmembrane region" description="Helical" evidence="1">
    <location>
        <begin position="216"/>
        <end position="237"/>
    </location>
</feature>
<evidence type="ECO:0000259" key="2">
    <source>
        <dbReference type="Pfam" id="PF01757"/>
    </source>
</evidence>
<feature type="transmembrane region" description="Helical" evidence="1">
    <location>
        <begin position="186"/>
        <end position="204"/>
    </location>
</feature>
<dbReference type="GO" id="GO:0016020">
    <property type="term" value="C:membrane"/>
    <property type="evidence" value="ECO:0007669"/>
    <property type="project" value="TreeGrafter"/>
</dbReference>
<accession>A0A432LU41</accession>
<comment type="caution">
    <text evidence="3">The sequence shown here is derived from an EMBL/GenBank/DDBJ whole genome shotgun (WGS) entry which is preliminary data.</text>
</comment>
<dbReference type="OrthoDB" id="9767863at2"/>
<feature type="transmembrane region" description="Helical" evidence="1">
    <location>
        <begin position="244"/>
        <end position="262"/>
    </location>
</feature>
<keyword evidence="1" id="KW-0812">Transmembrane</keyword>
<dbReference type="PANTHER" id="PTHR23028:SF53">
    <property type="entry name" value="ACYL_TRANSF_3 DOMAIN-CONTAINING PROTEIN"/>
    <property type="match status" value="1"/>
</dbReference>
<feature type="transmembrane region" description="Helical" evidence="1">
    <location>
        <begin position="60"/>
        <end position="79"/>
    </location>
</feature>
<dbReference type="InterPro" id="IPR050879">
    <property type="entry name" value="Acyltransferase_3"/>
</dbReference>
<evidence type="ECO:0000256" key="1">
    <source>
        <dbReference type="SAM" id="Phobius"/>
    </source>
</evidence>
<gene>
    <name evidence="3" type="ORF">EKH79_08140</name>
</gene>
<reference evidence="3 4" key="1">
    <citation type="submission" date="2018-12" db="EMBL/GenBank/DDBJ databases">
        <title>Dyella dinghuensis sp. nov. DHOA06 and Dyella choica sp. nov. 4M-K27, isolated from forest soil.</title>
        <authorList>
            <person name="Qiu L.-H."/>
            <person name="Gao Z.-H."/>
        </authorList>
    </citation>
    <scope>NUCLEOTIDE SEQUENCE [LARGE SCALE GENOMIC DNA]</scope>
    <source>
        <strain evidence="3 4">DHOA06</strain>
    </source>
</reference>
<sequence>MGQVLEQTAAPQRNPGIDLLRGLSILLVVLHHIGLRIPLHRGVLAAYVPIPILNALNYNGYESVFVFFVISGFLITGNTLQRWGGLDRIDAGAFYVRRFARIAPCLLVLLIVLSVLHLCGVDDYVIHRAGQTLPRALLAALGLHLNWYEGHYGYLPGNWDVLWSLSIEEVFYLGFPMACLLIRRTWALVVLLIAFALSLPWAHAALAGNEIWQEKAYLPGMAAIATGVLGALIAARWPSRRIEIIRALIAFGSLGLVAIYVIEDRLWPLLHDGCMLLLTTSVMCALIGLQWRQAAGEWHPWRALNGLRSFGRLSYEIYLSHMFVVMAVVRLFHLTGADMTWGILWYLPAVPLCWLLGAAVARWISVPCERWLRARLSGKTLKSSQAVSVQRA</sequence>
<evidence type="ECO:0000313" key="4">
    <source>
        <dbReference type="Proteomes" id="UP000267077"/>
    </source>
</evidence>
<keyword evidence="4" id="KW-1185">Reference proteome</keyword>
<feature type="transmembrane region" description="Helical" evidence="1">
    <location>
        <begin position="310"/>
        <end position="332"/>
    </location>
</feature>
<evidence type="ECO:0000313" key="3">
    <source>
        <dbReference type="EMBL" id="RUL64023.1"/>
    </source>
</evidence>
<dbReference type="EMBL" id="RYZR01000005">
    <property type="protein sequence ID" value="RUL64023.1"/>
    <property type="molecule type" value="Genomic_DNA"/>
</dbReference>
<name>A0A432LU41_9GAMM</name>
<dbReference type="RefSeq" id="WP_126673304.1">
    <property type="nucleotide sequence ID" value="NZ_RYZR01000005.1"/>
</dbReference>